<keyword evidence="15" id="KW-1185">Reference proteome</keyword>
<evidence type="ECO:0000313" key="14">
    <source>
        <dbReference type="Ensembl" id="ENSACLP00000049170.1"/>
    </source>
</evidence>
<feature type="binding site" evidence="11">
    <location>
        <position position="43"/>
    </location>
    <ligand>
        <name>a 1,2-diacyl-sn-glycero-3-phospho-(1D-myo-inositol-3,4,5-trisphosphate)</name>
        <dbReference type="ChEBI" id="CHEBI:57836"/>
    </ligand>
</feature>
<evidence type="ECO:0000256" key="5">
    <source>
        <dbReference type="ARBA" id="ARBA00022475"/>
    </source>
</evidence>
<dbReference type="InterPro" id="IPR016024">
    <property type="entry name" value="ARM-type_fold"/>
</dbReference>
<dbReference type="InterPro" id="IPR050840">
    <property type="entry name" value="Adaptor_Complx_Large_Subunit"/>
</dbReference>
<accession>A0AAX7SZ57</accession>
<dbReference type="Gene3D" id="3.30.310.10">
    <property type="entry name" value="TATA-Binding Protein"/>
    <property type="match status" value="1"/>
</dbReference>
<dbReference type="SMART" id="SM00809">
    <property type="entry name" value="Alpha_adaptinC2"/>
    <property type="match status" value="1"/>
</dbReference>
<dbReference type="InterPro" id="IPR002553">
    <property type="entry name" value="Clathrin/coatomer_adapt-like_N"/>
</dbReference>
<dbReference type="PANTHER" id="PTHR22780">
    <property type="entry name" value="ADAPTIN, ALPHA/GAMMA/EPSILON"/>
    <property type="match status" value="1"/>
</dbReference>
<reference evidence="14" key="4">
    <citation type="submission" date="2025-09" db="UniProtKB">
        <authorList>
            <consortium name="Ensembl"/>
        </authorList>
    </citation>
    <scope>IDENTIFICATION</scope>
</reference>
<dbReference type="InterPro" id="IPR013041">
    <property type="entry name" value="Clathrin_app_Ig-like_sf"/>
</dbReference>
<dbReference type="Pfam" id="PF02883">
    <property type="entry name" value="Alpha_adaptinC2"/>
    <property type="match status" value="1"/>
</dbReference>
<evidence type="ECO:0000259" key="13">
    <source>
        <dbReference type="SMART" id="SM00809"/>
    </source>
</evidence>
<dbReference type="Proteomes" id="UP000265100">
    <property type="component" value="Chromosome 4"/>
</dbReference>
<evidence type="ECO:0000256" key="1">
    <source>
        <dbReference type="ARBA" id="ARBA00004236"/>
    </source>
</evidence>
<evidence type="ECO:0000256" key="2">
    <source>
        <dbReference type="ARBA" id="ARBA00004277"/>
    </source>
</evidence>
<evidence type="ECO:0000256" key="12">
    <source>
        <dbReference type="SAM" id="MobiDB-lite"/>
    </source>
</evidence>
<proteinExistence type="inferred from homology"/>
<feature type="binding site" evidence="11">
    <location>
        <position position="53"/>
    </location>
    <ligand>
        <name>a 1,2-diacyl-sn-glycero-3-phospho-(1D-myo-inositol-3,4,5-trisphosphate)</name>
        <dbReference type="ChEBI" id="CHEBI:57836"/>
    </ligand>
</feature>
<dbReference type="InterPro" id="IPR011989">
    <property type="entry name" value="ARM-like"/>
</dbReference>
<keyword evidence="8 10" id="KW-0472">Membrane</keyword>
<dbReference type="SUPFAM" id="SSF48371">
    <property type="entry name" value="ARM repeat"/>
    <property type="match status" value="1"/>
</dbReference>
<sequence>MPAVSKGDGMRGLAVFISDIRNCKSKEAEIKRINKELANIRSKFKGDKALDGYSKKKYVCKLLFIFLLGHDIDFGHMEAVNLLSSNKYTEKQIGYLFISVLVNSNSELIRLINNAIKNDLSSRNPTFMCLALHCIANVGSREMAEAFASEIPRILVAGDTMDSVKQSAALCLLRLYKTSPDLVLMGEWTSRVVHLLNDQHMGVVTAAISLITCLSQKNPDEFKTCVSLAVSRLSRIVSSASTDLQDYTYYFVPAPWLSCKLLRLLQCYPPPEDGAVKGRLVECLETILNKAQEPPKSKKVQHSNAKNAILFEAISLIIHYDSEPNLLVRACNQLGQFLQHRETNLRYLALESMCTLASSEFSHEAVKTHIETVINALKTERDVSVRQRAADLLYAMCDRSNAKQIVAEMLSYLETADYSIREEMVLKVAILAEKYAVDYSWYVDTILNLIRIAGDYVSEEVWYRVIQIVINRDDVQGYAAKTVFEVLLHEPSKFGRWFGSVLLGRPLVQFNLLHSKFHLCSVPTRALLLSAYIKFINLFPETKATIQEVLRCDSQIRNSDVELQQRAVEYLKLSSIASTDVLATVLEEMPPFPERESSILAKLKKKKGPGAVSVTELDDSKREAGELNGGADRGPDTASTPSPSADLLGIRSAAPVGAAQTNAGSLLVDVFSDSGCSHFPFPLLPIHSLFVLLPICFHPCFVLGLSLHPCPVLWPPSSAPPSEDPAPPLSEADELLNKFVCKNNGVLFENQLLQIGIKSEYRQNLGRMYLFYGNKTSVQFASFSTTVSCPGELQLNVQSKPVEPLVEGGAQIQQVLNIECITDFCDAPLLNIKFSRYGGALQNLTLKLPVTINKFFQPTEMSSSDFFQRWKQLSQPQQEAQKIFKANHSMDTEVLKAKLLGLGTALLDNVDPNPENYVCAGVIQTKGQQIGCLLRLEPNAQAQMYRLTLRCSKDTVSKRLCELLAQQF</sequence>
<comment type="similarity">
    <text evidence="3 10">Belongs to the adaptor complexes large subunit family.</text>
</comment>
<evidence type="ECO:0000256" key="10">
    <source>
        <dbReference type="PIRNR" id="PIRNR037091"/>
    </source>
</evidence>
<dbReference type="FunFam" id="2.60.40.1230:FF:000003">
    <property type="entry name" value="AP-2 complex subunit alpha"/>
    <property type="match status" value="1"/>
</dbReference>
<dbReference type="FunFam" id="1.25.10.10:FF:000020">
    <property type="entry name" value="AP-2 complex subunit alpha"/>
    <property type="match status" value="1"/>
</dbReference>
<feature type="binding site" evidence="11">
    <location>
        <begin position="11"/>
        <end position="12"/>
    </location>
    <ligand>
        <name>a 1,2-diacyl-sn-glycero-3-phospho-(1D-myo-inositol-3,4,5-trisphosphate)</name>
        <dbReference type="ChEBI" id="CHEBI:57836"/>
    </ligand>
</feature>
<reference evidence="14 15" key="1">
    <citation type="submission" date="2018-05" db="EMBL/GenBank/DDBJ databases">
        <authorList>
            <person name="Datahose"/>
        </authorList>
    </citation>
    <scope>NUCLEOTIDE SEQUENCE</scope>
</reference>
<dbReference type="FunFam" id="3.30.310.10:FF:000004">
    <property type="entry name" value="AP-2 complex subunit alpha"/>
    <property type="match status" value="1"/>
</dbReference>
<dbReference type="InterPro" id="IPR012295">
    <property type="entry name" value="TBP_dom_sf"/>
</dbReference>
<keyword evidence="6 10" id="KW-0254">Endocytosis</keyword>
<dbReference type="Pfam" id="PF02296">
    <property type="entry name" value="Alpha_adaptin_C"/>
    <property type="match status" value="1"/>
</dbReference>
<dbReference type="InterPro" id="IPR003164">
    <property type="entry name" value="Clathrin_a-adaptin_app_sub_C"/>
</dbReference>
<dbReference type="GO" id="GO:0030122">
    <property type="term" value="C:AP-2 adaptor complex"/>
    <property type="evidence" value="ECO:0007669"/>
    <property type="project" value="InterPro"/>
</dbReference>
<organism evidence="14 15">
    <name type="scientific">Astatotilapia calliptera</name>
    <name type="common">Eastern happy</name>
    <name type="synonym">Chromis callipterus</name>
    <dbReference type="NCBI Taxonomy" id="8154"/>
    <lineage>
        <taxon>Eukaryota</taxon>
        <taxon>Metazoa</taxon>
        <taxon>Chordata</taxon>
        <taxon>Craniata</taxon>
        <taxon>Vertebrata</taxon>
        <taxon>Euteleostomi</taxon>
        <taxon>Actinopterygii</taxon>
        <taxon>Neopterygii</taxon>
        <taxon>Teleostei</taxon>
        <taxon>Neoteleostei</taxon>
        <taxon>Acanthomorphata</taxon>
        <taxon>Ovalentaria</taxon>
        <taxon>Cichlomorphae</taxon>
        <taxon>Cichliformes</taxon>
        <taxon>Cichlidae</taxon>
        <taxon>African cichlids</taxon>
        <taxon>Pseudocrenilabrinae</taxon>
        <taxon>Haplochromini</taxon>
        <taxon>Astatotilapia</taxon>
    </lineage>
</organism>
<name>A0AAX7SZ57_ASTCA</name>
<dbReference type="GO" id="GO:0006886">
    <property type="term" value="P:intracellular protein transport"/>
    <property type="evidence" value="ECO:0007669"/>
    <property type="project" value="UniProtKB-UniRule"/>
</dbReference>
<dbReference type="SUPFAM" id="SSF55711">
    <property type="entry name" value="Subdomain of clathrin and coatomer appendage domain"/>
    <property type="match status" value="1"/>
</dbReference>
<feature type="domain" description="Clathrin adaptor alpha/beta/gamma-adaptin appendage Ig-like subdomain" evidence="13">
    <location>
        <begin position="737"/>
        <end position="849"/>
    </location>
</feature>
<evidence type="ECO:0000256" key="11">
    <source>
        <dbReference type="PIRSR" id="PIRSR037091-1"/>
    </source>
</evidence>
<keyword evidence="9 10" id="KW-0168">Coated pit</keyword>
<dbReference type="InterPro" id="IPR017104">
    <property type="entry name" value="AP2_complex_asu"/>
</dbReference>
<evidence type="ECO:0000256" key="7">
    <source>
        <dbReference type="ARBA" id="ARBA00022927"/>
    </source>
</evidence>
<evidence type="ECO:0000256" key="9">
    <source>
        <dbReference type="ARBA" id="ARBA00023176"/>
    </source>
</evidence>
<dbReference type="SUPFAM" id="SSF49348">
    <property type="entry name" value="Clathrin adaptor appendage domain"/>
    <property type="match status" value="1"/>
</dbReference>
<keyword evidence="5" id="KW-1003">Cell membrane</keyword>
<evidence type="ECO:0000256" key="3">
    <source>
        <dbReference type="ARBA" id="ARBA00006613"/>
    </source>
</evidence>
<dbReference type="PIRSF" id="PIRSF037091">
    <property type="entry name" value="AP2_complex_alpha"/>
    <property type="match status" value="1"/>
</dbReference>
<protein>
    <recommendedName>
        <fullName evidence="10">AP-2 complex subunit alpha</fullName>
    </recommendedName>
</protein>
<comment type="subcellular location">
    <subcellularLocation>
        <location evidence="1">Cell membrane</location>
    </subcellularLocation>
    <subcellularLocation>
        <location evidence="2">Membrane</location>
        <location evidence="2">Coated pit</location>
        <topology evidence="2">Peripheral membrane protein</topology>
        <orientation evidence="2">Cytoplasmic side</orientation>
    </subcellularLocation>
</comment>
<keyword evidence="7 10" id="KW-0653">Protein transport</keyword>
<gene>
    <name evidence="14" type="primary">AP2A1</name>
</gene>
<dbReference type="GO" id="GO:0072583">
    <property type="term" value="P:clathrin-dependent endocytosis"/>
    <property type="evidence" value="ECO:0007669"/>
    <property type="project" value="InterPro"/>
</dbReference>
<dbReference type="Gene3D" id="1.25.10.10">
    <property type="entry name" value="Leucine-rich Repeat Variant"/>
    <property type="match status" value="1"/>
</dbReference>
<dbReference type="GO" id="GO:0035615">
    <property type="term" value="F:clathrin adaptor activity"/>
    <property type="evidence" value="ECO:0007669"/>
    <property type="project" value="InterPro"/>
</dbReference>
<evidence type="ECO:0000313" key="15">
    <source>
        <dbReference type="Proteomes" id="UP000265100"/>
    </source>
</evidence>
<reference evidence="15" key="2">
    <citation type="submission" date="2023-03" db="EMBL/GenBank/DDBJ databases">
        <authorList>
            <consortium name="Wellcome Sanger Institute Data Sharing"/>
        </authorList>
    </citation>
    <scope>NUCLEOTIDE SEQUENCE [LARGE SCALE GENOMIC DNA]</scope>
</reference>
<keyword evidence="4 10" id="KW-0813">Transport</keyword>
<dbReference type="GeneTree" id="ENSGT00950000182838"/>
<dbReference type="Gene3D" id="2.60.40.1230">
    <property type="match status" value="1"/>
</dbReference>
<dbReference type="AlphaFoldDB" id="A0AAX7SZ57"/>
<evidence type="ECO:0000256" key="4">
    <source>
        <dbReference type="ARBA" id="ARBA00022448"/>
    </source>
</evidence>
<reference evidence="14" key="3">
    <citation type="submission" date="2025-08" db="UniProtKB">
        <authorList>
            <consortium name="Ensembl"/>
        </authorList>
    </citation>
    <scope>IDENTIFICATION</scope>
</reference>
<dbReference type="InterPro" id="IPR009028">
    <property type="entry name" value="Coatomer/calthrin_app_sub_C"/>
</dbReference>
<comment type="subunit">
    <text evidence="10">Adaptor protein complex 2 (AP-2) is a heterotetramer composed of two large adaptins (alpha-type subunit AP2A1 or AP2A2 and beta-type subunit AP2B1), a medium adaptin (mu-type subunit AP2M1) and a small adaptin (sigma-type subunit AP2S1).</text>
</comment>
<dbReference type="Ensembl" id="ENSACLT00000063363.1">
    <property type="protein sequence ID" value="ENSACLP00000049170.1"/>
    <property type="gene ID" value="ENSACLG00000011224.2"/>
</dbReference>
<comment type="function">
    <text evidence="10">Component of the adaptor protein complex 2 (AP-2). Adaptor protein complexes function in protein transport via transport vesicles in different membrane traffic pathways. Adaptor protein complexes are vesicle coat components and appear to be involved in cargo selection and vesicle formation. AP-2 is involved in clathrin-dependent endocytosis in which cargo proteins are incorporated into vesicles surrounded by clathrin (clathrin-coated vesicles, CCVs) which are destined for fusion with the early endosome. The clathrin lattice serves as a mechanical scaffold but is itself unable to bind directly to membrane components. Clathrin-associated adaptor protein (AP) complexes which can bind directly to both the clathrin lattice and to the lipid and protein components of membranes are considered to be the major clathrin adaptors contributing the CCV formation. AP-2 also serves as a cargo receptor to selectively sort the membrane proteins involved in receptor-mediated endocytosis. AP-2 seems to play a role in the recycling of synaptic vesicle membranes from the presynaptic surface. AP-2 recognizes Y-X-X-[FILMV] (Y-X-X-Phi) and [ED]-X-X-X-L-[LI] endocytosis signal motifs within the cytosolic tails of transmembrane cargo molecules. AP-2 may also play a role in maintaining normal post-endocytic trafficking through the ARF6-regulated, non-clathrin pathway. The AP-2 alpha subunit binds polyphosphoinositide-containing lipids, positioning AP-2 on the membrane. The AP-2 alpha subunit acts via its C-terminal appendage domain as a scaffolding platform for endocytic accessory proteins. The AP-2 alpha and AP-2 sigma subunits are thought to contribute to the recognition of the [ED]-X-X-X-L-[LI] motif.</text>
</comment>
<dbReference type="Pfam" id="PF01602">
    <property type="entry name" value="Adaptin_N"/>
    <property type="match status" value="1"/>
</dbReference>
<feature type="binding site" evidence="11">
    <location>
        <begin position="57"/>
        <end position="61"/>
    </location>
    <ligand>
        <name>a 1,2-diacyl-sn-glycero-3-phospho-(1D-myo-inositol-3,4,5-trisphosphate)</name>
        <dbReference type="ChEBI" id="CHEBI:57836"/>
    </ligand>
</feature>
<feature type="region of interest" description="Disordered" evidence="12">
    <location>
        <begin position="611"/>
        <end position="646"/>
    </location>
</feature>
<evidence type="ECO:0000256" key="6">
    <source>
        <dbReference type="ARBA" id="ARBA00022583"/>
    </source>
</evidence>
<evidence type="ECO:0000256" key="8">
    <source>
        <dbReference type="ARBA" id="ARBA00023136"/>
    </source>
</evidence>
<dbReference type="InterPro" id="IPR008152">
    <property type="entry name" value="Clathrin_a/b/g-adaptin_app_Ig"/>
</dbReference>